<comment type="caution">
    <text evidence="1">The sequence shown here is derived from an EMBL/GenBank/DDBJ whole genome shotgun (WGS) entry which is preliminary data.</text>
</comment>
<dbReference type="AlphaFoldDB" id="A0A835MDC1"/>
<accession>A0A835MDC1</accession>
<proteinExistence type="predicted"/>
<dbReference type="InterPro" id="IPR046377">
    <property type="entry name" value="DHU1"/>
</dbReference>
<dbReference type="PANTHER" id="PTHR47201">
    <property type="entry name" value="BNAC09G30780D PROTEIN"/>
    <property type="match status" value="1"/>
</dbReference>
<evidence type="ECO:0000313" key="2">
    <source>
        <dbReference type="Proteomes" id="UP000631114"/>
    </source>
</evidence>
<dbReference type="Proteomes" id="UP000631114">
    <property type="component" value="Unassembled WGS sequence"/>
</dbReference>
<dbReference type="OrthoDB" id="20669at2759"/>
<sequence>MLQVKQLLAVDGRVHMDFEIASSGSSHNYTRSYYMNGRDYVISGSSDEQVVRICCARTGRRLRDVILESRSSGTSMFVQSLRGDPFRDFHLSVLTAYMRPSSKSQIIKVNLMNSIEHDDGYAYRHHSHPSSGMGA</sequence>
<dbReference type="PANTHER" id="PTHR47201:SF1">
    <property type="entry name" value="PROTEIN DWD HYPERSENSITIVE TO UV-B 1"/>
    <property type="match status" value="1"/>
</dbReference>
<dbReference type="GO" id="GO:0080008">
    <property type="term" value="C:Cul4-RING E3 ubiquitin ligase complex"/>
    <property type="evidence" value="ECO:0007669"/>
    <property type="project" value="InterPro"/>
</dbReference>
<reference evidence="1 2" key="1">
    <citation type="submission" date="2020-10" db="EMBL/GenBank/DDBJ databases">
        <title>The Coptis chinensis genome and diversification of protoberbering-type alkaloids.</title>
        <authorList>
            <person name="Wang B."/>
            <person name="Shu S."/>
            <person name="Song C."/>
            <person name="Liu Y."/>
        </authorList>
    </citation>
    <scope>NUCLEOTIDE SEQUENCE [LARGE SCALE GENOMIC DNA]</scope>
    <source>
        <strain evidence="1">HL-2020</strain>
        <tissue evidence="1">Leaf</tissue>
    </source>
</reference>
<keyword evidence="2" id="KW-1185">Reference proteome</keyword>
<dbReference type="GO" id="GO:0071493">
    <property type="term" value="P:cellular response to UV-B"/>
    <property type="evidence" value="ECO:0007669"/>
    <property type="project" value="InterPro"/>
</dbReference>
<name>A0A835MDC1_9MAGN</name>
<organism evidence="1 2">
    <name type="scientific">Coptis chinensis</name>
    <dbReference type="NCBI Taxonomy" id="261450"/>
    <lineage>
        <taxon>Eukaryota</taxon>
        <taxon>Viridiplantae</taxon>
        <taxon>Streptophyta</taxon>
        <taxon>Embryophyta</taxon>
        <taxon>Tracheophyta</taxon>
        <taxon>Spermatophyta</taxon>
        <taxon>Magnoliopsida</taxon>
        <taxon>Ranunculales</taxon>
        <taxon>Ranunculaceae</taxon>
        <taxon>Coptidoideae</taxon>
        <taxon>Coptis</taxon>
    </lineage>
</organism>
<dbReference type="EMBL" id="JADFTS010000002">
    <property type="protein sequence ID" value="KAF9619601.1"/>
    <property type="molecule type" value="Genomic_DNA"/>
</dbReference>
<gene>
    <name evidence="1" type="ORF">IFM89_007922</name>
</gene>
<protein>
    <submittedName>
        <fullName evidence="1">Uncharacterized protein</fullName>
    </submittedName>
</protein>
<evidence type="ECO:0000313" key="1">
    <source>
        <dbReference type="EMBL" id="KAF9619601.1"/>
    </source>
</evidence>